<reference evidence="1 2" key="1">
    <citation type="journal article" date="2018" name="Mol. Biol. Evol.">
        <title>Broad Genomic Sampling Reveals a Smut Pathogenic Ancestry of the Fungal Clade Ustilaginomycotina.</title>
        <authorList>
            <person name="Kijpornyongpan T."/>
            <person name="Mondo S.J."/>
            <person name="Barry K."/>
            <person name="Sandor L."/>
            <person name="Lee J."/>
            <person name="Lipzen A."/>
            <person name="Pangilinan J."/>
            <person name="LaButti K."/>
            <person name="Hainaut M."/>
            <person name="Henrissat B."/>
            <person name="Grigoriev I.V."/>
            <person name="Spatafora J.W."/>
            <person name="Aime M.C."/>
        </authorList>
    </citation>
    <scope>NUCLEOTIDE SEQUENCE [LARGE SCALE GENOMIC DNA]</scope>
    <source>
        <strain evidence="1 2">MCA 5214</strain>
    </source>
</reference>
<sequence length="250" mass="28479">MGLNDEDWQTWWKKMAQRRYDMGCVVDQGKAVDRLIDLEVHRLLFVARGGAVMPPLPKETPEEIRARRASIRPSEGASAEEIRLLQREAREKRYDSAPNAAARRTHQRLVNKVQRENRGDVASLKARYRNTPLDELFPLTADNILPPPSKRMRKRLRKQARRRETRAVAMAEAMAEAAFWPVGTTVEEVERLRWDPDAPRPPRVDPAEGFNIRRRAARAAREGQVVLGDGDDGLVAPTLQYLCTLTSPSI</sequence>
<accession>A0A316UQ40</accession>
<gene>
    <name evidence="1" type="ORF">BDZ90DRAFT_194641</name>
</gene>
<dbReference type="GeneID" id="37025728"/>
<evidence type="ECO:0000313" key="2">
    <source>
        <dbReference type="Proteomes" id="UP000245884"/>
    </source>
</evidence>
<name>A0A316UQ40_9BASI</name>
<organism evidence="1 2">
    <name type="scientific">Jaminaea rosea</name>
    <dbReference type="NCBI Taxonomy" id="1569628"/>
    <lineage>
        <taxon>Eukaryota</taxon>
        <taxon>Fungi</taxon>
        <taxon>Dikarya</taxon>
        <taxon>Basidiomycota</taxon>
        <taxon>Ustilaginomycotina</taxon>
        <taxon>Exobasidiomycetes</taxon>
        <taxon>Microstromatales</taxon>
        <taxon>Microstromatales incertae sedis</taxon>
        <taxon>Jaminaea</taxon>
    </lineage>
</organism>
<dbReference type="Proteomes" id="UP000245884">
    <property type="component" value="Unassembled WGS sequence"/>
</dbReference>
<proteinExistence type="predicted"/>
<evidence type="ECO:0000313" key="1">
    <source>
        <dbReference type="EMBL" id="PWN26908.1"/>
    </source>
</evidence>
<dbReference type="EMBL" id="KZ819670">
    <property type="protein sequence ID" value="PWN26908.1"/>
    <property type="molecule type" value="Genomic_DNA"/>
</dbReference>
<protein>
    <submittedName>
        <fullName evidence="1">Uncharacterized protein</fullName>
    </submittedName>
</protein>
<dbReference type="RefSeq" id="XP_025361520.1">
    <property type="nucleotide sequence ID" value="XM_025503905.1"/>
</dbReference>
<keyword evidence="2" id="KW-1185">Reference proteome</keyword>
<dbReference type="AlphaFoldDB" id="A0A316UQ40"/>